<evidence type="ECO:0000313" key="2">
    <source>
        <dbReference type="EMBL" id="WVZ08630.1"/>
    </source>
</evidence>
<gene>
    <name evidence="2" type="ORF">V8G54_021976</name>
</gene>
<dbReference type="AlphaFoldDB" id="A0AAQ3NF85"/>
<name>A0AAQ3NF85_VIGMU</name>
<keyword evidence="3" id="KW-1185">Reference proteome</keyword>
<reference evidence="2 3" key="1">
    <citation type="journal article" date="2023" name="Life. Sci Alliance">
        <title>Evolutionary insights into 3D genome organization and epigenetic landscape of Vigna mungo.</title>
        <authorList>
            <person name="Junaid A."/>
            <person name="Singh B."/>
            <person name="Bhatia S."/>
        </authorList>
    </citation>
    <scope>NUCLEOTIDE SEQUENCE [LARGE SCALE GENOMIC DNA]</scope>
    <source>
        <strain evidence="2">Urdbean</strain>
    </source>
</reference>
<keyword evidence="1" id="KW-1133">Transmembrane helix</keyword>
<dbReference type="EMBL" id="CP144695">
    <property type="protein sequence ID" value="WVZ08630.1"/>
    <property type="molecule type" value="Genomic_DNA"/>
</dbReference>
<keyword evidence="1" id="KW-0472">Membrane</keyword>
<sequence>MSSDDSQQTCFLNQKFRAIYTQLLVLLPPKTESSKQHLEAAIDYVHESEGKSIINCQMNQPHMSLMSPVPTLIFLILKLIFFFIVHFCITFMIFSTLSKEQLGYRIILFYNLFTFLVF</sequence>
<accession>A0AAQ3NF85</accession>
<feature type="transmembrane region" description="Helical" evidence="1">
    <location>
        <begin position="72"/>
        <end position="95"/>
    </location>
</feature>
<organism evidence="2 3">
    <name type="scientific">Vigna mungo</name>
    <name type="common">Black gram</name>
    <name type="synonym">Phaseolus mungo</name>
    <dbReference type="NCBI Taxonomy" id="3915"/>
    <lineage>
        <taxon>Eukaryota</taxon>
        <taxon>Viridiplantae</taxon>
        <taxon>Streptophyta</taxon>
        <taxon>Embryophyta</taxon>
        <taxon>Tracheophyta</taxon>
        <taxon>Spermatophyta</taxon>
        <taxon>Magnoliopsida</taxon>
        <taxon>eudicotyledons</taxon>
        <taxon>Gunneridae</taxon>
        <taxon>Pentapetalae</taxon>
        <taxon>rosids</taxon>
        <taxon>fabids</taxon>
        <taxon>Fabales</taxon>
        <taxon>Fabaceae</taxon>
        <taxon>Papilionoideae</taxon>
        <taxon>50 kb inversion clade</taxon>
        <taxon>NPAAA clade</taxon>
        <taxon>indigoferoid/millettioid clade</taxon>
        <taxon>Phaseoleae</taxon>
        <taxon>Vigna</taxon>
    </lineage>
</organism>
<evidence type="ECO:0000256" key="1">
    <source>
        <dbReference type="SAM" id="Phobius"/>
    </source>
</evidence>
<keyword evidence="1" id="KW-0812">Transmembrane</keyword>
<dbReference type="Proteomes" id="UP001374535">
    <property type="component" value="Chromosome 6"/>
</dbReference>
<protein>
    <submittedName>
        <fullName evidence="2">Uncharacterized protein</fullName>
    </submittedName>
</protein>
<evidence type="ECO:0000313" key="3">
    <source>
        <dbReference type="Proteomes" id="UP001374535"/>
    </source>
</evidence>
<proteinExistence type="predicted"/>